<proteinExistence type="inferred from homology"/>
<dbReference type="InterPro" id="IPR002347">
    <property type="entry name" value="SDR_fam"/>
</dbReference>
<reference evidence="3" key="1">
    <citation type="submission" date="2020-01" db="EMBL/GenBank/DDBJ databases">
        <authorList>
            <person name="Seo Y.L."/>
        </authorList>
    </citation>
    <scope>NUCLEOTIDE SEQUENCE</scope>
    <source>
        <strain evidence="3">R11</strain>
    </source>
</reference>
<dbReference type="CDD" id="cd05327">
    <property type="entry name" value="retinol-DH_like_SDR_c_like"/>
    <property type="match status" value="1"/>
</dbReference>
<comment type="caution">
    <text evidence="3">The sequence shown here is derived from an EMBL/GenBank/DDBJ whole genome shotgun (WGS) entry which is preliminary data.</text>
</comment>
<dbReference type="PANTHER" id="PTHR43157">
    <property type="entry name" value="PHOSPHATIDYLINOSITOL-GLYCAN BIOSYNTHESIS CLASS F PROTEIN-RELATED"/>
    <property type="match status" value="1"/>
</dbReference>
<evidence type="ECO:0000256" key="1">
    <source>
        <dbReference type="ARBA" id="ARBA00023002"/>
    </source>
</evidence>
<evidence type="ECO:0000313" key="3">
    <source>
        <dbReference type="EMBL" id="NCD68984.1"/>
    </source>
</evidence>
<dbReference type="SUPFAM" id="SSF51735">
    <property type="entry name" value="NAD(P)-binding Rossmann-fold domains"/>
    <property type="match status" value="1"/>
</dbReference>
<dbReference type="Pfam" id="PF00106">
    <property type="entry name" value="adh_short"/>
    <property type="match status" value="1"/>
</dbReference>
<dbReference type="GO" id="GO:0016491">
    <property type="term" value="F:oxidoreductase activity"/>
    <property type="evidence" value="ECO:0007669"/>
    <property type="project" value="UniProtKB-KW"/>
</dbReference>
<organism evidence="3 4">
    <name type="scientific">Mucilaginibacter agri</name>
    <dbReference type="NCBI Taxonomy" id="2695265"/>
    <lineage>
        <taxon>Bacteria</taxon>
        <taxon>Pseudomonadati</taxon>
        <taxon>Bacteroidota</taxon>
        <taxon>Sphingobacteriia</taxon>
        <taxon>Sphingobacteriales</taxon>
        <taxon>Sphingobacteriaceae</taxon>
        <taxon>Mucilaginibacter</taxon>
    </lineage>
</organism>
<keyword evidence="1" id="KW-0560">Oxidoreductase</keyword>
<dbReference type="RefSeq" id="WP_166584967.1">
    <property type="nucleotide sequence ID" value="NZ_WWEO01000040.1"/>
</dbReference>
<comment type="similarity">
    <text evidence="2">Belongs to the short-chain dehydrogenases/reductases (SDR) family.</text>
</comment>
<accession>A0A965ZFD4</accession>
<dbReference type="PRINTS" id="PR00081">
    <property type="entry name" value="GDHRDH"/>
</dbReference>
<dbReference type="PRINTS" id="PR00080">
    <property type="entry name" value="SDRFAMILY"/>
</dbReference>
<dbReference type="Gene3D" id="3.40.50.720">
    <property type="entry name" value="NAD(P)-binding Rossmann-like Domain"/>
    <property type="match status" value="1"/>
</dbReference>
<reference evidence="3" key="2">
    <citation type="submission" date="2020-10" db="EMBL/GenBank/DDBJ databases">
        <title>Mucilaginibacter sp. nov., isolated from soil.</title>
        <authorList>
            <person name="Jeon C.O."/>
        </authorList>
    </citation>
    <scope>NUCLEOTIDE SEQUENCE</scope>
    <source>
        <strain evidence="3">R11</strain>
    </source>
</reference>
<evidence type="ECO:0000313" key="4">
    <source>
        <dbReference type="Proteomes" id="UP000638732"/>
    </source>
</evidence>
<protein>
    <submittedName>
        <fullName evidence="3">SDR family NAD(P)-dependent oxidoreductase</fullName>
    </submittedName>
</protein>
<sequence>MSIKTTLITGATSGIGKETALALAKKDHALYLLVRNTVKGEQLKDEIIGQTGNRSVYVIPCDLSELESVRTAVSSIVKKLTAINVLINNAGGIFDQHQKTSEGFEKTFATNHLGHFLLTMSLMPLLVNGQARIINVSSAAHRLAKPEWLNDAQFEHKEYSEIRAYALSKLFNIYFTKSLVDKYGAQGITSYVLHPGVVYTNFGEGLSGFSELIKWLSRPFMISPAKGAETSIYLASQQGIEQFTGQYFIKSKPATMSSAAKDIEARERLWDMSKRLTGI</sequence>
<name>A0A965ZFD4_9SPHI</name>
<dbReference type="AlphaFoldDB" id="A0A965ZFD4"/>
<keyword evidence="4" id="KW-1185">Reference proteome</keyword>
<dbReference type="PANTHER" id="PTHR43157:SF31">
    <property type="entry name" value="PHOSPHATIDYLINOSITOL-GLYCAN BIOSYNTHESIS CLASS F PROTEIN"/>
    <property type="match status" value="1"/>
</dbReference>
<dbReference type="InterPro" id="IPR036291">
    <property type="entry name" value="NAD(P)-bd_dom_sf"/>
</dbReference>
<dbReference type="Proteomes" id="UP000638732">
    <property type="component" value="Unassembled WGS sequence"/>
</dbReference>
<gene>
    <name evidence="3" type="ORF">GSY63_06425</name>
</gene>
<dbReference type="EMBL" id="WWEO01000040">
    <property type="protein sequence ID" value="NCD68984.1"/>
    <property type="molecule type" value="Genomic_DNA"/>
</dbReference>
<evidence type="ECO:0000256" key="2">
    <source>
        <dbReference type="RuleBase" id="RU000363"/>
    </source>
</evidence>